<accession>W9SAN1</accession>
<reference evidence="3" key="1">
    <citation type="submission" date="2013-01" db="EMBL/GenBank/DDBJ databases">
        <title>Draft Genome Sequence of a Mulberry Tree, Morus notabilis C.K. Schneid.</title>
        <authorList>
            <person name="He N."/>
            <person name="Zhao S."/>
        </authorList>
    </citation>
    <scope>NUCLEOTIDE SEQUENCE</scope>
</reference>
<name>W9SAN1_9ROSA</name>
<feature type="compositionally biased region" description="Basic and acidic residues" evidence="1">
    <location>
        <begin position="85"/>
        <end position="108"/>
    </location>
</feature>
<keyword evidence="3" id="KW-1185">Reference proteome</keyword>
<dbReference type="EMBL" id="KE345991">
    <property type="protein sequence ID" value="EXC23140.1"/>
    <property type="molecule type" value="Genomic_DNA"/>
</dbReference>
<evidence type="ECO:0000256" key="1">
    <source>
        <dbReference type="SAM" id="MobiDB-lite"/>
    </source>
</evidence>
<gene>
    <name evidence="2" type="ORF">L484_018271</name>
</gene>
<dbReference type="Proteomes" id="UP000030645">
    <property type="component" value="Unassembled WGS sequence"/>
</dbReference>
<organism evidence="2 3">
    <name type="scientific">Morus notabilis</name>
    <dbReference type="NCBI Taxonomy" id="981085"/>
    <lineage>
        <taxon>Eukaryota</taxon>
        <taxon>Viridiplantae</taxon>
        <taxon>Streptophyta</taxon>
        <taxon>Embryophyta</taxon>
        <taxon>Tracheophyta</taxon>
        <taxon>Spermatophyta</taxon>
        <taxon>Magnoliopsida</taxon>
        <taxon>eudicotyledons</taxon>
        <taxon>Gunneridae</taxon>
        <taxon>Pentapetalae</taxon>
        <taxon>rosids</taxon>
        <taxon>fabids</taxon>
        <taxon>Rosales</taxon>
        <taxon>Moraceae</taxon>
        <taxon>Moreae</taxon>
        <taxon>Morus</taxon>
    </lineage>
</organism>
<evidence type="ECO:0000313" key="3">
    <source>
        <dbReference type="Proteomes" id="UP000030645"/>
    </source>
</evidence>
<sequence length="161" mass="18041">MVKYPQDPLKKIQHSTALSILRRQFDHRHKPAHWDRNVKSWGLISGKSLKKSKENKPRRGGDNIQRRGPGFGQLGSSSASARGLVRVDRCREPERQVVVPGREDRDGNRAGMGNDLLSPSPLRRGGGGVRDFPLRGVPHTHPVLHTYPISHQMLLSISKLL</sequence>
<feature type="compositionally biased region" description="Basic and acidic residues" evidence="1">
    <location>
        <begin position="51"/>
        <end position="65"/>
    </location>
</feature>
<feature type="region of interest" description="Disordered" evidence="1">
    <location>
        <begin position="45"/>
        <end position="129"/>
    </location>
</feature>
<dbReference type="AlphaFoldDB" id="W9SAN1"/>
<protein>
    <submittedName>
        <fullName evidence="2">Uncharacterized protein</fullName>
    </submittedName>
</protein>
<evidence type="ECO:0000313" key="2">
    <source>
        <dbReference type="EMBL" id="EXC23140.1"/>
    </source>
</evidence>
<proteinExistence type="predicted"/>